<feature type="domain" description="NADP-dependent oxidoreductase" evidence="2">
    <location>
        <begin position="1"/>
        <end position="47"/>
    </location>
</feature>
<comment type="caution">
    <text evidence="3">The sequence shown here is derived from an EMBL/GenBank/DDBJ whole genome shotgun (WGS) entry which is preliminary data.</text>
</comment>
<protein>
    <submittedName>
        <fullName evidence="3">Aldo/keto reductase</fullName>
    </submittedName>
</protein>
<gene>
    <name evidence="3" type="ORF">K0U00_19595</name>
</gene>
<organism evidence="3 4">
    <name type="scientific">Paenibacillus sepulcri</name>
    <dbReference type="NCBI Taxonomy" id="359917"/>
    <lineage>
        <taxon>Bacteria</taxon>
        <taxon>Bacillati</taxon>
        <taxon>Bacillota</taxon>
        <taxon>Bacilli</taxon>
        <taxon>Bacillales</taxon>
        <taxon>Paenibacillaceae</taxon>
        <taxon>Paenibacillus</taxon>
    </lineage>
</organism>
<dbReference type="Proteomes" id="UP001519887">
    <property type="component" value="Unassembled WGS sequence"/>
</dbReference>
<sequence>QVALAWVLQKSPVTAPIVGATKSHHLDDAVAALSLQLTAEEVSSLEEPYLPHPVLGGLN</sequence>
<reference evidence="3 4" key="1">
    <citation type="submission" date="2021-07" db="EMBL/GenBank/DDBJ databases">
        <title>Paenibacillus radiodurans sp. nov., isolated from the southeastern edge of Tengger Desert.</title>
        <authorList>
            <person name="Zhang G."/>
        </authorList>
    </citation>
    <scope>NUCLEOTIDE SEQUENCE [LARGE SCALE GENOMIC DNA]</scope>
    <source>
        <strain evidence="3 4">CCM 7311</strain>
    </source>
</reference>
<keyword evidence="4" id="KW-1185">Reference proteome</keyword>
<dbReference type="Pfam" id="PF00248">
    <property type="entry name" value="Aldo_ket_red"/>
    <property type="match status" value="1"/>
</dbReference>
<dbReference type="InterPro" id="IPR036812">
    <property type="entry name" value="NAD(P)_OxRdtase_dom_sf"/>
</dbReference>
<dbReference type="EMBL" id="JAHZIK010000529">
    <property type="protein sequence ID" value="MBW7456240.1"/>
    <property type="molecule type" value="Genomic_DNA"/>
</dbReference>
<dbReference type="InterPro" id="IPR050523">
    <property type="entry name" value="AKR_Detox_Biosynth"/>
</dbReference>
<keyword evidence="1" id="KW-0560">Oxidoreductase</keyword>
<evidence type="ECO:0000313" key="3">
    <source>
        <dbReference type="EMBL" id="MBW7456240.1"/>
    </source>
</evidence>
<dbReference type="PANTHER" id="PTHR43364">
    <property type="entry name" value="NADH-SPECIFIC METHYLGLYOXAL REDUCTASE-RELATED"/>
    <property type="match status" value="1"/>
</dbReference>
<dbReference type="InterPro" id="IPR023210">
    <property type="entry name" value="NADP_OxRdtase_dom"/>
</dbReference>
<evidence type="ECO:0000313" key="4">
    <source>
        <dbReference type="Proteomes" id="UP001519887"/>
    </source>
</evidence>
<dbReference type="PANTHER" id="PTHR43364:SF4">
    <property type="entry name" value="NAD(P)-LINKED OXIDOREDUCTASE SUPERFAMILY PROTEIN"/>
    <property type="match status" value="1"/>
</dbReference>
<dbReference type="SUPFAM" id="SSF51430">
    <property type="entry name" value="NAD(P)-linked oxidoreductase"/>
    <property type="match status" value="1"/>
</dbReference>
<evidence type="ECO:0000259" key="2">
    <source>
        <dbReference type="Pfam" id="PF00248"/>
    </source>
</evidence>
<feature type="non-terminal residue" evidence="3">
    <location>
        <position position="1"/>
    </location>
</feature>
<evidence type="ECO:0000256" key="1">
    <source>
        <dbReference type="ARBA" id="ARBA00023002"/>
    </source>
</evidence>
<dbReference type="Gene3D" id="3.20.20.100">
    <property type="entry name" value="NADP-dependent oxidoreductase domain"/>
    <property type="match status" value="1"/>
</dbReference>
<proteinExistence type="predicted"/>
<accession>A0ABS7C5N9</accession>
<name>A0ABS7C5N9_9BACL</name>